<evidence type="ECO:0000256" key="3">
    <source>
        <dbReference type="ARBA" id="ARBA00022679"/>
    </source>
</evidence>
<dbReference type="STRING" id="1006576.DTL3_1807"/>
<evidence type="ECO:0000256" key="4">
    <source>
        <dbReference type="ARBA" id="ARBA00022691"/>
    </source>
</evidence>
<dbReference type="Pfam" id="PF04055">
    <property type="entry name" value="Radical_SAM"/>
    <property type="match status" value="1"/>
</dbReference>
<protein>
    <submittedName>
        <fullName evidence="10">2-methylthioadenine synthetase</fullName>
        <ecNumber evidence="10">2.8.4.5</ecNumber>
    </submittedName>
</protein>
<dbReference type="PROSITE" id="PS51918">
    <property type="entry name" value="RADICAL_SAM"/>
    <property type="match status" value="1"/>
</dbReference>
<dbReference type="InterPro" id="IPR058240">
    <property type="entry name" value="rSAM_sf"/>
</dbReference>
<dbReference type="InterPro" id="IPR023404">
    <property type="entry name" value="rSAM_horseshoe"/>
</dbReference>
<reference evidence="11" key="1">
    <citation type="submission" date="2014-11" db="EMBL/GenBank/DDBJ databases">
        <authorList>
            <person name="Wibberg D."/>
        </authorList>
    </citation>
    <scope>NUCLEOTIDE SEQUENCE [LARGE SCALE GENOMIC DNA]</scope>
    <source>
        <strain evidence="11">L3</strain>
    </source>
</reference>
<dbReference type="InterPro" id="IPR005839">
    <property type="entry name" value="Methylthiotransferase"/>
</dbReference>
<dbReference type="AlphaFoldDB" id="A0A0C7P5I2"/>
<dbReference type="Gene3D" id="3.40.50.12160">
    <property type="entry name" value="Methylthiotransferase, N-terminal domain"/>
    <property type="match status" value="1"/>
</dbReference>
<dbReference type="InterPro" id="IPR006467">
    <property type="entry name" value="MiaB-like_bact"/>
</dbReference>
<dbReference type="SFLD" id="SFLDS00029">
    <property type="entry name" value="Radical_SAM"/>
    <property type="match status" value="1"/>
</dbReference>
<dbReference type="Gene3D" id="3.80.30.20">
    <property type="entry name" value="tm_1862 like domain"/>
    <property type="match status" value="1"/>
</dbReference>
<comment type="cofactor">
    <cofactor evidence="1">
        <name>[4Fe-4S] cluster</name>
        <dbReference type="ChEBI" id="CHEBI:49883"/>
    </cofactor>
</comment>
<keyword evidence="3 10" id="KW-0808">Transferase</keyword>
<sequence length="436" mass="50136">MKERISLITFGCKMNQAESQYISEKLSKEFDIIFEEKNGKSDAYILNTCSVTSEAERKVRQTIRRIRKSNKNAKIIAIGCYANSDPLELRSIGANLVLGNLEKKDIELYFDKEGVYSEKFFWLQNDTKILVPEESYGNRTRFFLPIEEGCINGCAFCKIRLLRGTKIISLSKKDIINKIQNLINKGYKEIVLTGTNLTCYGLDNSESFEDLLKTIGDTFKDENIRIRLTSLYPNDVSDNLAYILTNYSIFEKHLHLSIQHFSDRILNLMGRNYKRKDILNSIEKLRKLDSKFSITCDLIVGFPSENEEDLKILFDSVKDLKILKVHGFRFSAREGTPAFKMDNQISGSDKKDRMIELTKNAQFSRKEYLSQLVSSEHTVLIEDVKNGYLLGYDEYYIPHKIYLKNGNCESDFRGIFLKSKIISISEGSEGVISNVL</sequence>
<keyword evidence="4" id="KW-0949">S-adenosyl-L-methionine</keyword>
<dbReference type="NCBIfam" id="TIGR00089">
    <property type="entry name" value="MiaB/RimO family radical SAM methylthiotransferase"/>
    <property type="match status" value="1"/>
</dbReference>
<dbReference type="SMART" id="SM00729">
    <property type="entry name" value="Elp3"/>
    <property type="match status" value="1"/>
</dbReference>
<dbReference type="EMBL" id="LN824141">
    <property type="protein sequence ID" value="CEP79089.1"/>
    <property type="molecule type" value="Genomic_DNA"/>
</dbReference>
<keyword evidence="2" id="KW-0004">4Fe-4S</keyword>
<dbReference type="InterPro" id="IPR020612">
    <property type="entry name" value="Methylthiotransferase_CS"/>
</dbReference>
<dbReference type="PROSITE" id="PS51449">
    <property type="entry name" value="MTTASE_N"/>
    <property type="match status" value="1"/>
</dbReference>
<feature type="domain" description="MTTase N-terminal" evidence="8">
    <location>
        <begin position="3"/>
        <end position="114"/>
    </location>
</feature>
<evidence type="ECO:0000256" key="1">
    <source>
        <dbReference type="ARBA" id="ARBA00001966"/>
    </source>
</evidence>
<evidence type="ECO:0000256" key="7">
    <source>
        <dbReference type="ARBA" id="ARBA00023014"/>
    </source>
</evidence>
<dbReference type="InterPro" id="IPR006638">
    <property type="entry name" value="Elp3/MiaA/NifB-like_rSAM"/>
</dbReference>
<evidence type="ECO:0000256" key="5">
    <source>
        <dbReference type="ARBA" id="ARBA00022723"/>
    </source>
</evidence>
<evidence type="ECO:0000313" key="10">
    <source>
        <dbReference type="EMBL" id="CEP79089.1"/>
    </source>
</evidence>
<keyword evidence="11" id="KW-1185">Reference proteome</keyword>
<dbReference type="SFLD" id="SFLDG01082">
    <property type="entry name" value="B12-binding_domain_containing"/>
    <property type="match status" value="1"/>
</dbReference>
<dbReference type="PANTHER" id="PTHR11918:SF45">
    <property type="entry name" value="THREONYLCARBAMOYLADENOSINE TRNA METHYLTHIOTRANSFERASE"/>
    <property type="match status" value="1"/>
</dbReference>
<keyword evidence="7" id="KW-0411">Iron-sulfur</keyword>
<dbReference type="OrthoDB" id="9805215at2"/>
<evidence type="ECO:0000256" key="2">
    <source>
        <dbReference type="ARBA" id="ARBA00022485"/>
    </source>
</evidence>
<dbReference type="HOGENOM" id="CLU_018697_2_0_0"/>
<dbReference type="KEGG" id="dtn:DTL3_1807"/>
<evidence type="ECO:0000259" key="9">
    <source>
        <dbReference type="PROSITE" id="PS51918"/>
    </source>
</evidence>
<dbReference type="NCBIfam" id="TIGR01579">
    <property type="entry name" value="MiaB-like-C"/>
    <property type="match status" value="1"/>
</dbReference>
<proteinExistence type="predicted"/>
<dbReference type="Proteomes" id="UP000032809">
    <property type="component" value="Chromosome I"/>
</dbReference>
<dbReference type="GO" id="GO:0051539">
    <property type="term" value="F:4 iron, 4 sulfur cluster binding"/>
    <property type="evidence" value="ECO:0007669"/>
    <property type="project" value="UniProtKB-KW"/>
</dbReference>
<dbReference type="InterPro" id="IPR038135">
    <property type="entry name" value="Methylthiotransferase_N_sf"/>
</dbReference>
<accession>A0A0C7P5I2</accession>
<evidence type="ECO:0000313" key="11">
    <source>
        <dbReference type="Proteomes" id="UP000032809"/>
    </source>
</evidence>
<gene>
    <name evidence="10" type="primary">miaB3</name>
    <name evidence="10" type="ORF">DTL3_1807</name>
</gene>
<dbReference type="InterPro" id="IPR013848">
    <property type="entry name" value="Methylthiotransferase_N"/>
</dbReference>
<dbReference type="GO" id="GO:0046872">
    <property type="term" value="F:metal ion binding"/>
    <property type="evidence" value="ECO:0007669"/>
    <property type="project" value="UniProtKB-KW"/>
</dbReference>
<dbReference type="EC" id="2.8.4.5" evidence="10"/>
<dbReference type="Pfam" id="PF00919">
    <property type="entry name" value="UPF0004"/>
    <property type="match status" value="1"/>
</dbReference>
<feature type="domain" description="Radical SAM core" evidence="9">
    <location>
        <begin position="136"/>
        <end position="367"/>
    </location>
</feature>
<organism evidence="10 11">
    <name type="scientific">Defluviitoga tunisiensis</name>
    <dbReference type="NCBI Taxonomy" id="1006576"/>
    <lineage>
        <taxon>Bacteria</taxon>
        <taxon>Thermotogati</taxon>
        <taxon>Thermotogota</taxon>
        <taxon>Thermotogae</taxon>
        <taxon>Petrotogales</taxon>
        <taxon>Petrotogaceae</taxon>
        <taxon>Defluviitoga</taxon>
    </lineage>
</organism>
<dbReference type="RefSeq" id="WP_045088415.1">
    <property type="nucleotide sequence ID" value="NZ_LN824141.1"/>
</dbReference>
<keyword evidence="6" id="KW-0408">Iron</keyword>
<evidence type="ECO:0000259" key="8">
    <source>
        <dbReference type="PROSITE" id="PS51449"/>
    </source>
</evidence>
<evidence type="ECO:0000256" key="6">
    <source>
        <dbReference type="ARBA" id="ARBA00023004"/>
    </source>
</evidence>
<dbReference type="PROSITE" id="PS01278">
    <property type="entry name" value="MTTASE_RADICAL"/>
    <property type="match status" value="1"/>
</dbReference>
<keyword evidence="5" id="KW-0479">Metal-binding</keyword>
<dbReference type="SUPFAM" id="SSF102114">
    <property type="entry name" value="Radical SAM enzymes"/>
    <property type="match status" value="1"/>
</dbReference>
<name>A0A0C7P5I2_DEFTU</name>
<dbReference type="InterPro" id="IPR007197">
    <property type="entry name" value="rSAM"/>
</dbReference>
<dbReference type="PANTHER" id="PTHR11918">
    <property type="entry name" value="RADICAL SAM PROTEINS"/>
    <property type="match status" value="1"/>
</dbReference>
<dbReference type="PATRIC" id="fig|1006576.9.peg.1799"/>
<dbReference type="GO" id="GO:0035598">
    <property type="term" value="F:tRNA (N(6)-L-threonylcarbamoyladenosine(37)-C(2))-methylthiotransferase activity"/>
    <property type="evidence" value="ECO:0007669"/>
    <property type="project" value="UniProtKB-EC"/>
</dbReference>